<evidence type="ECO:0000256" key="2">
    <source>
        <dbReference type="ARBA" id="ARBA00009677"/>
    </source>
</evidence>
<keyword evidence="8" id="KW-0969">Cilium</keyword>
<dbReference type="Proteomes" id="UP000178086">
    <property type="component" value="Unassembled WGS sequence"/>
</dbReference>
<comment type="subunit">
    <text evidence="6">The basal body constitutes a major portion of the flagellar organelle and consists of a number of rings mounted on a central rod.</text>
</comment>
<dbReference type="EMBL" id="MELI01000082">
    <property type="protein sequence ID" value="OFW32902.1"/>
    <property type="molecule type" value="Genomic_DNA"/>
</dbReference>
<keyword evidence="4 6" id="KW-0975">Bacterial flagellum</keyword>
<proteinExistence type="inferred from homology"/>
<sequence length="120" mass="13581">MASDMQIIRYLEAGIRTESARQNAIASNIANISTPGYRRVDVKFNEILADKINNNNDLETEDENIELFTPMNTAAKPDGNDVSLDGEIGEMVENSLKHKTYTRILAQKYRQMDLAINFNK</sequence>
<dbReference type="AlphaFoldDB" id="A0A1F2UIQ6"/>
<reference evidence="8 9" key="1">
    <citation type="journal article" date="2016" name="Nat. Commun.">
        <title>Thousands of microbial genomes shed light on interconnected biogeochemical processes in an aquifer system.</title>
        <authorList>
            <person name="Anantharaman K."/>
            <person name="Brown C.T."/>
            <person name="Hug L.A."/>
            <person name="Sharon I."/>
            <person name="Castelle C.J."/>
            <person name="Probst A.J."/>
            <person name="Thomas B.C."/>
            <person name="Singh A."/>
            <person name="Wilkins M.J."/>
            <person name="Karaoz U."/>
            <person name="Brodie E.L."/>
            <person name="Williams K.H."/>
            <person name="Hubbard S.S."/>
            <person name="Banfield J.F."/>
        </authorList>
    </citation>
    <scope>NUCLEOTIDE SEQUENCE [LARGE SCALE GENOMIC DNA]</scope>
</reference>
<gene>
    <name evidence="8" type="ORF">A2074_04150</name>
</gene>
<evidence type="ECO:0000256" key="3">
    <source>
        <dbReference type="ARBA" id="ARBA00014376"/>
    </source>
</evidence>
<dbReference type="InterPro" id="IPR001444">
    <property type="entry name" value="Flag_bb_rod_N"/>
</dbReference>
<evidence type="ECO:0000256" key="4">
    <source>
        <dbReference type="ARBA" id="ARBA00023143"/>
    </source>
</evidence>
<feature type="domain" description="Flagellar basal body rod protein N-terminal" evidence="7">
    <location>
        <begin position="17"/>
        <end position="38"/>
    </location>
</feature>
<dbReference type="PIRSF" id="PIRSF002889">
    <property type="entry name" value="Rod_FlgB"/>
    <property type="match status" value="1"/>
</dbReference>
<comment type="function">
    <text evidence="5 6">Structural component of flagellum, the bacterial motility apparatus. Part of the rod structure of flagellar basal body.</text>
</comment>
<comment type="similarity">
    <text evidence="2 6">Belongs to the flagella basal body rod proteins family.</text>
</comment>
<dbReference type="GO" id="GO:0071973">
    <property type="term" value="P:bacterial-type flagellum-dependent cell motility"/>
    <property type="evidence" value="ECO:0007669"/>
    <property type="project" value="InterPro"/>
</dbReference>
<evidence type="ECO:0000256" key="5">
    <source>
        <dbReference type="ARBA" id="ARBA00024934"/>
    </source>
</evidence>
<evidence type="ECO:0000259" key="7">
    <source>
        <dbReference type="Pfam" id="PF00460"/>
    </source>
</evidence>
<keyword evidence="8" id="KW-0282">Flagellum</keyword>
<accession>A0A1F2UIQ6</accession>
<evidence type="ECO:0000256" key="1">
    <source>
        <dbReference type="ARBA" id="ARBA00004117"/>
    </source>
</evidence>
<comment type="subcellular location">
    <subcellularLocation>
        <location evidence="1 6">Bacterial flagellum basal body</location>
    </subcellularLocation>
</comment>
<comment type="caution">
    <text evidence="8">The sequence shown here is derived from an EMBL/GenBank/DDBJ whole genome shotgun (WGS) entry which is preliminary data.</text>
</comment>
<name>A0A1F2UIQ6_9ACTN</name>
<evidence type="ECO:0000313" key="9">
    <source>
        <dbReference type="Proteomes" id="UP000178086"/>
    </source>
</evidence>
<dbReference type="Pfam" id="PF00460">
    <property type="entry name" value="Flg_bb_rod"/>
    <property type="match status" value="1"/>
</dbReference>
<evidence type="ECO:0000256" key="6">
    <source>
        <dbReference type="PIRNR" id="PIRNR002889"/>
    </source>
</evidence>
<evidence type="ECO:0000313" key="8">
    <source>
        <dbReference type="EMBL" id="OFW32902.1"/>
    </source>
</evidence>
<dbReference type="InterPro" id="IPR006300">
    <property type="entry name" value="FlgB"/>
</dbReference>
<keyword evidence="8" id="KW-0966">Cell projection</keyword>
<organism evidence="8 9">
    <name type="scientific">Candidatus Aquicultor primus</name>
    <dbReference type="NCBI Taxonomy" id="1797195"/>
    <lineage>
        <taxon>Bacteria</taxon>
        <taxon>Bacillati</taxon>
        <taxon>Actinomycetota</taxon>
        <taxon>Candidatus Aquicultoria</taxon>
        <taxon>Candidatus Aquicultorales</taxon>
        <taxon>Candidatus Aquicultoraceae</taxon>
        <taxon>Candidatus Aquicultor</taxon>
    </lineage>
</organism>
<dbReference type="NCBIfam" id="TIGR01396">
    <property type="entry name" value="FlgB"/>
    <property type="match status" value="1"/>
</dbReference>
<protein>
    <recommendedName>
        <fullName evidence="3 6">Flagellar basal body rod protein FlgB</fullName>
    </recommendedName>
</protein>
<dbReference type="GO" id="GO:0030694">
    <property type="term" value="C:bacterial-type flagellum basal body, rod"/>
    <property type="evidence" value="ECO:0007669"/>
    <property type="project" value="InterPro"/>
</dbReference>